<dbReference type="InterPro" id="IPR050126">
    <property type="entry name" value="Ap4A_hydrolase"/>
</dbReference>
<evidence type="ECO:0000313" key="2">
    <source>
        <dbReference type="EMBL" id="MBU2760942.1"/>
    </source>
</evidence>
<dbReference type="PANTHER" id="PTHR42850:SF11">
    <property type="entry name" value="BIS(5'-NUCLEOSYL)-TETRAPHOSPHATASE [SYMMETRICAL]"/>
    <property type="match status" value="1"/>
</dbReference>
<evidence type="ECO:0000313" key="3">
    <source>
        <dbReference type="Proteomes" id="UP000755654"/>
    </source>
</evidence>
<dbReference type="SUPFAM" id="SSF56300">
    <property type="entry name" value="Metallo-dependent phosphatases"/>
    <property type="match status" value="1"/>
</dbReference>
<dbReference type="Pfam" id="PF00149">
    <property type="entry name" value="Metallophos"/>
    <property type="match status" value="1"/>
</dbReference>
<name>A0ABS6A0D3_9PROT</name>
<dbReference type="PANTHER" id="PTHR42850">
    <property type="entry name" value="METALLOPHOSPHOESTERASE"/>
    <property type="match status" value="1"/>
</dbReference>
<protein>
    <recommendedName>
        <fullName evidence="1">Calcineurin-like phosphoesterase domain-containing protein</fullName>
    </recommendedName>
</protein>
<keyword evidence="3" id="KW-1185">Reference proteome</keyword>
<gene>
    <name evidence="2" type="ORF">HAP95_12420</name>
</gene>
<evidence type="ECO:0000259" key="1">
    <source>
        <dbReference type="Pfam" id="PF00149"/>
    </source>
</evidence>
<comment type="caution">
    <text evidence="2">The sequence shown here is derived from an EMBL/GenBank/DDBJ whole genome shotgun (WGS) entry which is preliminary data.</text>
</comment>
<dbReference type="Proteomes" id="UP000755654">
    <property type="component" value="Unassembled WGS sequence"/>
</dbReference>
<accession>A0ABS6A0D3</accession>
<dbReference type="RefSeq" id="WP_215882045.1">
    <property type="nucleotide sequence ID" value="NZ_JAAOMP010000134.1"/>
</dbReference>
<dbReference type="Gene3D" id="3.60.21.10">
    <property type="match status" value="1"/>
</dbReference>
<feature type="domain" description="Calcineurin-like phosphoesterase" evidence="1">
    <location>
        <begin position="49"/>
        <end position="213"/>
    </location>
</feature>
<proteinExistence type="predicted"/>
<reference evidence="2 3" key="1">
    <citation type="journal article" date="2021" name="ISME J.">
        <title>Genomic evolution of the class Acidithiobacillia: deep-branching Proteobacteria living in extreme acidic conditions.</title>
        <authorList>
            <person name="Moya-Beltran A."/>
            <person name="Beard S."/>
            <person name="Rojas-Villalobos C."/>
            <person name="Issotta F."/>
            <person name="Gallardo Y."/>
            <person name="Ulloa R."/>
            <person name="Giaveno A."/>
            <person name="Degli Esposti M."/>
            <person name="Johnson D.B."/>
            <person name="Quatrini R."/>
        </authorList>
    </citation>
    <scope>NUCLEOTIDE SEQUENCE [LARGE SCALE GENOMIC DNA]</scope>
    <source>
        <strain evidence="2 3">RW2</strain>
    </source>
</reference>
<organism evidence="2 3">
    <name type="scientific">Acidithiobacillus sulfurivorans</name>
    <dbReference type="NCBI Taxonomy" id="1958756"/>
    <lineage>
        <taxon>Bacteria</taxon>
        <taxon>Pseudomonadati</taxon>
        <taxon>Pseudomonadota</taxon>
        <taxon>Acidithiobacillia</taxon>
        <taxon>Acidithiobacillales</taxon>
        <taxon>Acidithiobacillaceae</taxon>
        <taxon>Acidithiobacillus</taxon>
    </lineage>
</organism>
<dbReference type="InterPro" id="IPR004843">
    <property type="entry name" value="Calcineurin-like_PHP"/>
</dbReference>
<sequence>MSIYGYYEKTLWDRANGFGGKDTKTASSTPFIQKKIVRHAANTQGRDFIVGDLHGCAGYLDTLLRYVGFDPSTDRLFSVGDLTDRGPDSPAVLDWLREPWFLPVLGNHDAMLMAVLMDQLETVSDVKEMSPVDRVRIEVYGGSFFSNGGKWLLPFLQGSAHLDTLAGWLDLLRGMPLIRVVGADSPSRFHVAHAELLGGDADWCDQTLDQSDAEENPLWESPHNIWGFDMTGDGLDHVLWGRELRARVAENGMTDQPGLSRTYVGHTITVMRDPSRLLTVGSHVFLDTGSYKSVPNDKGVCDQNHGLTIWCHQEERGWKFNGEKVVDVRVANGQEDAE</sequence>
<dbReference type="InterPro" id="IPR029052">
    <property type="entry name" value="Metallo-depent_PP-like"/>
</dbReference>
<dbReference type="EMBL" id="JAAOMP010000134">
    <property type="protein sequence ID" value="MBU2760942.1"/>
    <property type="molecule type" value="Genomic_DNA"/>
</dbReference>